<dbReference type="EMBL" id="JADBDZ010000001">
    <property type="protein sequence ID" value="MBE1532810.1"/>
    <property type="molecule type" value="Genomic_DNA"/>
</dbReference>
<proteinExistence type="predicted"/>
<name>A0ABR9JQF7_9ACTN</name>
<evidence type="ECO:0008006" key="4">
    <source>
        <dbReference type="Google" id="ProtNLM"/>
    </source>
</evidence>
<protein>
    <recommendedName>
        <fullName evidence="4">Secreted protein</fullName>
    </recommendedName>
</protein>
<organism evidence="2 3">
    <name type="scientific">Actinomadura algeriensis</name>
    <dbReference type="NCBI Taxonomy" id="1679523"/>
    <lineage>
        <taxon>Bacteria</taxon>
        <taxon>Bacillati</taxon>
        <taxon>Actinomycetota</taxon>
        <taxon>Actinomycetes</taxon>
        <taxon>Streptosporangiales</taxon>
        <taxon>Thermomonosporaceae</taxon>
        <taxon>Actinomadura</taxon>
    </lineage>
</organism>
<feature type="chain" id="PRO_5045795348" description="Secreted protein" evidence="1">
    <location>
        <begin position="30"/>
        <end position="283"/>
    </location>
</feature>
<keyword evidence="3" id="KW-1185">Reference proteome</keyword>
<evidence type="ECO:0000313" key="3">
    <source>
        <dbReference type="Proteomes" id="UP000627838"/>
    </source>
</evidence>
<accession>A0ABR9JQF7</accession>
<comment type="caution">
    <text evidence="2">The sequence shown here is derived from an EMBL/GenBank/DDBJ whole genome shotgun (WGS) entry which is preliminary data.</text>
</comment>
<gene>
    <name evidence="2" type="ORF">H4W34_002643</name>
</gene>
<dbReference type="RefSeq" id="WP_192759450.1">
    <property type="nucleotide sequence ID" value="NZ_JADBDZ010000001.1"/>
</dbReference>
<evidence type="ECO:0000313" key="2">
    <source>
        <dbReference type="EMBL" id="MBE1532810.1"/>
    </source>
</evidence>
<reference evidence="2 3" key="1">
    <citation type="submission" date="2020-10" db="EMBL/GenBank/DDBJ databases">
        <title>Sequencing the genomes of 1000 actinobacteria strains.</title>
        <authorList>
            <person name="Klenk H.-P."/>
        </authorList>
    </citation>
    <scope>NUCLEOTIDE SEQUENCE [LARGE SCALE GENOMIC DNA]</scope>
    <source>
        <strain evidence="2 3">DSM 46744</strain>
    </source>
</reference>
<feature type="signal peptide" evidence="1">
    <location>
        <begin position="1"/>
        <end position="29"/>
    </location>
</feature>
<dbReference type="Proteomes" id="UP000627838">
    <property type="component" value="Unassembled WGS sequence"/>
</dbReference>
<evidence type="ECO:0000256" key="1">
    <source>
        <dbReference type="SAM" id="SignalP"/>
    </source>
</evidence>
<keyword evidence="1" id="KW-0732">Signal</keyword>
<sequence>MKTFKIKALAAATAASLNLALLAAAPAAAAPAAADPAPVPEFDLANTCPALPPEGDPATWSCMVMAVAGGSMQLGGLTQEITSPIKIVAQFGPPEGGGVDEIKDIKMISDPMKIPGGVLGLVGLPTIPGLEDVPGFKVEVASEYAGNFSFALPNAQVSMRVRIVNLLLGNECYLGGGDDPIDFNMVADMSTLKLVSPGDPADPLGSPMIIGATAADDGFTVPESDCGFWSPLIDWQAGLPSPSGENHATFETFIAIGDYSRTGGAAAKAAPGPITDPRTVRIG</sequence>